<evidence type="ECO:0000313" key="2">
    <source>
        <dbReference type="Proteomes" id="UP000317977"/>
    </source>
</evidence>
<sequence length="72" mass="7973">MFGLWSLTYGGMMIDSTSPGLGKVGVRDILAAIRRNCNAMMDGDGWTPLYHAASYRKLVTRVRATLLRQIPT</sequence>
<accession>A0A5C6FBW2</accession>
<comment type="caution">
    <text evidence="1">The sequence shown here is derived from an EMBL/GenBank/DDBJ whole genome shotgun (WGS) entry which is preliminary data.</text>
</comment>
<evidence type="ECO:0000313" key="1">
    <source>
        <dbReference type="EMBL" id="TWU58070.1"/>
    </source>
</evidence>
<proteinExistence type="predicted"/>
<dbReference type="Proteomes" id="UP000317977">
    <property type="component" value="Unassembled WGS sequence"/>
</dbReference>
<reference evidence="1 2" key="1">
    <citation type="submission" date="2019-02" db="EMBL/GenBank/DDBJ databases">
        <title>Deep-cultivation of Planctomycetes and their phenomic and genomic characterization uncovers novel biology.</title>
        <authorList>
            <person name="Wiegand S."/>
            <person name="Jogler M."/>
            <person name="Boedeker C."/>
            <person name="Pinto D."/>
            <person name="Vollmers J."/>
            <person name="Rivas-Marin E."/>
            <person name="Kohn T."/>
            <person name="Peeters S.H."/>
            <person name="Heuer A."/>
            <person name="Rast P."/>
            <person name="Oberbeckmann S."/>
            <person name="Bunk B."/>
            <person name="Jeske O."/>
            <person name="Meyerdierks A."/>
            <person name="Storesund J.E."/>
            <person name="Kallscheuer N."/>
            <person name="Luecker S."/>
            <person name="Lage O.M."/>
            <person name="Pohl T."/>
            <person name="Merkel B.J."/>
            <person name="Hornburger P."/>
            <person name="Mueller R.-W."/>
            <person name="Bruemmer F."/>
            <person name="Labrenz M."/>
            <person name="Spormann A.M."/>
            <person name="Op Den Camp H."/>
            <person name="Overmann J."/>
            <person name="Amann R."/>
            <person name="Jetten M.S.M."/>
            <person name="Mascher T."/>
            <person name="Medema M.H."/>
            <person name="Devos D.P."/>
            <person name="Kaster A.-K."/>
            <person name="Ovreas L."/>
            <person name="Rohde M."/>
            <person name="Galperin M.Y."/>
            <person name="Jogler C."/>
        </authorList>
    </citation>
    <scope>NUCLEOTIDE SEQUENCE [LARGE SCALE GENOMIC DNA]</scope>
    <source>
        <strain evidence="1 2">Poly59</strain>
    </source>
</reference>
<dbReference type="OrthoDB" id="9814200at2"/>
<gene>
    <name evidence="1" type="ORF">Poly59_09790</name>
</gene>
<protein>
    <submittedName>
        <fullName evidence="1">Uncharacterized protein</fullName>
    </submittedName>
</protein>
<keyword evidence="2" id="KW-1185">Reference proteome</keyword>
<dbReference type="AlphaFoldDB" id="A0A5C6FBW2"/>
<name>A0A5C6FBW2_9BACT</name>
<organism evidence="1 2">
    <name type="scientific">Rubripirellula reticaptiva</name>
    <dbReference type="NCBI Taxonomy" id="2528013"/>
    <lineage>
        <taxon>Bacteria</taxon>
        <taxon>Pseudomonadati</taxon>
        <taxon>Planctomycetota</taxon>
        <taxon>Planctomycetia</taxon>
        <taxon>Pirellulales</taxon>
        <taxon>Pirellulaceae</taxon>
        <taxon>Rubripirellula</taxon>
    </lineage>
</organism>
<dbReference type="EMBL" id="SJPX01000001">
    <property type="protein sequence ID" value="TWU58070.1"/>
    <property type="molecule type" value="Genomic_DNA"/>
</dbReference>
<dbReference type="RefSeq" id="WP_146532860.1">
    <property type="nucleotide sequence ID" value="NZ_SJPX01000001.1"/>
</dbReference>